<evidence type="ECO:0000256" key="5">
    <source>
        <dbReference type="PROSITE-ProRule" id="PRU00267"/>
    </source>
</evidence>
<dbReference type="InterPro" id="IPR009071">
    <property type="entry name" value="HMG_box_dom"/>
</dbReference>
<keyword evidence="4 5" id="KW-0539">Nucleus</keyword>
<dbReference type="Pfam" id="PF00505">
    <property type="entry name" value="HMG_box"/>
    <property type="match status" value="1"/>
</dbReference>
<keyword evidence="3 5" id="KW-0238">DNA-binding</keyword>
<keyword evidence="9" id="KW-1185">Reference proteome</keyword>
<dbReference type="eggNOG" id="KOG0381">
    <property type="taxonomic scope" value="Eukaryota"/>
</dbReference>
<dbReference type="Gene3D" id="1.10.30.10">
    <property type="entry name" value="High mobility group box domain"/>
    <property type="match status" value="1"/>
</dbReference>
<evidence type="ECO:0000256" key="1">
    <source>
        <dbReference type="ARBA" id="ARBA00004123"/>
    </source>
</evidence>
<dbReference type="AlphaFoldDB" id="R0F1Z7"/>
<reference evidence="9" key="1">
    <citation type="journal article" date="2013" name="Nat. Genet.">
        <title>The Capsella rubella genome and the genomic consequences of rapid mating system evolution.</title>
        <authorList>
            <person name="Slotte T."/>
            <person name="Hazzouri K.M."/>
            <person name="Agren J.A."/>
            <person name="Koenig D."/>
            <person name="Maumus F."/>
            <person name="Guo Y.L."/>
            <person name="Steige K."/>
            <person name="Platts A.E."/>
            <person name="Escobar J.S."/>
            <person name="Newman L.K."/>
            <person name="Wang W."/>
            <person name="Mandakova T."/>
            <person name="Vello E."/>
            <person name="Smith L.M."/>
            <person name="Henz S.R."/>
            <person name="Steffen J."/>
            <person name="Takuno S."/>
            <person name="Brandvain Y."/>
            <person name="Coop G."/>
            <person name="Andolfatto P."/>
            <person name="Hu T.T."/>
            <person name="Blanchette M."/>
            <person name="Clark R.M."/>
            <person name="Quesneville H."/>
            <person name="Nordborg M."/>
            <person name="Gaut B.S."/>
            <person name="Lysak M.A."/>
            <person name="Jenkins J."/>
            <person name="Grimwood J."/>
            <person name="Chapman J."/>
            <person name="Prochnik S."/>
            <person name="Shu S."/>
            <person name="Rokhsar D."/>
            <person name="Schmutz J."/>
            <person name="Weigel D."/>
            <person name="Wright S.I."/>
        </authorList>
    </citation>
    <scope>NUCLEOTIDE SEQUENCE [LARGE SCALE GENOMIC DNA]</scope>
    <source>
        <strain evidence="9">cv. Monte Gargano</strain>
    </source>
</reference>
<accession>R0F1Z7</accession>
<dbReference type="GO" id="GO:0006325">
    <property type="term" value="P:chromatin organization"/>
    <property type="evidence" value="ECO:0007669"/>
    <property type="project" value="UniProtKB-ARBA"/>
</dbReference>
<name>R0F1Z7_9BRAS</name>
<evidence type="ECO:0000313" key="9">
    <source>
        <dbReference type="Proteomes" id="UP000029121"/>
    </source>
</evidence>
<dbReference type="InterPro" id="IPR036910">
    <property type="entry name" value="HMG_box_dom_sf"/>
</dbReference>
<evidence type="ECO:0000313" key="8">
    <source>
        <dbReference type="EMBL" id="EOA15652.1"/>
    </source>
</evidence>
<evidence type="ECO:0000256" key="3">
    <source>
        <dbReference type="ARBA" id="ARBA00023125"/>
    </source>
</evidence>
<dbReference type="SMART" id="SM00398">
    <property type="entry name" value="HMG"/>
    <property type="match status" value="1"/>
</dbReference>
<evidence type="ECO:0000256" key="2">
    <source>
        <dbReference type="ARBA" id="ARBA00008774"/>
    </source>
</evidence>
<dbReference type="STRING" id="81985.R0F1Z7"/>
<dbReference type="GO" id="GO:0000785">
    <property type="term" value="C:chromatin"/>
    <property type="evidence" value="ECO:0007669"/>
    <property type="project" value="UniProtKB-ARBA"/>
</dbReference>
<evidence type="ECO:0000259" key="7">
    <source>
        <dbReference type="PROSITE" id="PS50118"/>
    </source>
</evidence>
<dbReference type="CDD" id="cd22005">
    <property type="entry name" value="HMG-box_AtHMGB1-like"/>
    <property type="match status" value="1"/>
</dbReference>
<dbReference type="SUPFAM" id="SSF47095">
    <property type="entry name" value="HMG-box"/>
    <property type="match status" value="1"/>
</dbReference>
<gene>
    <name evidence="8" type="ORF">CARUB_v10005973mg</name>
</gene>
<comment type="subcellular location">
    <subcellularLocation>
        <location evidence="1">Nucleus</location>
    </subcellularLocation>
</comment>
<dbReference type="PROSITE" id="PS50118">
    <property type="entry name" value="HMG_BOX_2"/>
    <property type="match status" value="1"/>
</dbReference>
<feature type="region of interest" description="Disordered" evidence="6">
    <location>
        <begin position="102"/>
        <end position="126"/>
    </location>
</feature>
<feature type="DNA-binding region" description="HMG box" evidence="5">
    <location>
        <begin position="30"/>
        <end position="99"/>
    </location>
</feature>
<dbReference type="EMBL" id="KB870811">
    <property type="protein sequence ID" value="EOA15652.1"/>
    <property type="molecule type" value="Genomic_DNA"/>
</dbReference>
<comment type="similarity">
    <text evidence="2">Belongs to the HMGB family.</text>
</comment>
<dbReference type="GO" id="GO:0005634">
    <property type="term" value="C:nucleus"/>
    <property type="evidence" value="ECO:0007669"/>
    <property type="project" value="UniProtKB-SubCell"/>
</dbReference>
<dbReference type="PANTHER" id="PTHR46261:SF35">
    <property type="entry name" value="HIGH MOBILITY GROUP B PROTEIN 4-RELATED"/>
    <property type="match status" value="1"/>
</dbReference>
<feature type="region of interest" description="Disordered" evidence="6">
    <location>
        <begin position="1"/>
        <end position="35"/>
    </location>
</feature>
<dbReference type="PANTHER" id="PTHR46261">
    <property type="entry name" value="HIGH MOBILITY GROUP B PROTEIN 4-RELATED"/>
    <property type="match status" value="1"/>
</dbReference>
<evidence type="ECO:0000256" key="4">
    <source>
        <dbReference type="ARBA" id="ARBA00023242"/>
    </source>
</evidence>
<dbReference type="GO" id="GO:0030527">
    <property type="term" value="F:structural constituent of chromatin"/>
    <property type="evidence" value="ECO:0007669"/>
    <property type="project" value="UniProtKB-ARBA"/>
</dbReference>
<proteinExistence type="inferred from homology"/>
<feature type="domain" description="HMG box" evidence="7">
    <location>
        <begin position="30"/>
        <end position="99"/>
    </location>
</feature>
<organism evidence="8 9">
    <name type="scientific">Capsella rubella</name>
    <dbReference type="NCBI Taxonomy" id="81985"/>
    <lineage>
        <taxon>Eukaryota</taxon>
        <taxon>Viridiplantae</taxon>
        <taxon>Streptophyta</taxon>
        <taxon>Embryophyta</taxon>
        <taxon>Tracheophyta</taxon>
        <taxon>Spermatophyta</taxon>
        <taxon>Magnoliopsida</taxon>
        <taxon>eudicotyledons</taxon>
        <taxon>Gunneridae</taxon>
        <taxon>Pentapetalae</taxon>
        <taxon>rosids</taxon>
        <taxon>malvids</taxon>
        <taxon>Brassicales</taxon>
        <taxon>Brassicaceae</taxon>
        <taxon>Camelineae</taxon>
        <taxon>Capsella</taxon>
    </lineage>
</organism>
<feature type="compositionally biased region" description="Basic and acidic residues" evidence="6">
    <location>
        <begin position="12"/>
        <end position="29"/>
    </location>
</feature>
<evidence type="ECO:0000256" key="6">
    <source>
        <dbReference type="SAM" id="MobiDB-lite"/>
    </source>
</evidence>
<sequence>MKDNQTEFAGRSTDERLKVRGKKTKDPNRPKKPPSAFFVFLDEFRREFNLANPDNKSVANVGKAAGKKWKSMTEEDKAPFVAKAVTKKTEYAATLQQYNMDLANGTKPTGDESDKSKSVVNEVTEGGASEEVCVTTNLENLHCF</sequence>
<dbReference type="InterPro" id="IPR031061">
    <property type="entry name" value="HMGB_plant"/>
</dbReference>
<dbReference type="GO" id="GO:0003677">
    <property type="term" value="F:DNA binding"/>
    <property type="evidence" value="ECO:0007669"/>
    <property type="project" value="UniProtKB-UniRule"/>
</dbReference>
<dbReference type="GO" id="GO:0003682">
    <property type="term" value="F:chromatin binding"/>
    <property type="evidence" value="ECO:0007669"/>
    <property type="project" value="UniProtKB-ARBA"/>
</dbReference>
<protein>
    <recommendedName>
        <fullName evidence="7">HMG box domain-containing protein</fullName>
    </recommendedName>
</protein>
<dbReference type="Proteomes" id="UP000029121">
    <property type="component" value="Unassembled WGS sequence"/>
</dbReference>